<dbReference type="Gene3D" id="3.30.70.20">
    <property type="match status" value="1"/>
</dbReference>
<dbReference type="InterPro" id="IPR017896">
    <property type="entry name" value="4Fe4S_Fe-S-bd"/>
</dbReference>
<keyword evidence="3" id="KW-0411">Iron-sulfur</keyword>
<evidence type="ECO:0000259" key="4">
    <source>
        <dbReference type="PROSITE" id="PS51379"/>
    </source>
</evidence>
<evidence type="ECO:0000256" key="3">
    <source>
        <dbReference type="ARBA" id="ARBA00023014"/>
    </source>
</evidence>
<dbReference type="STRING" id="483547.GSUB_05655"/>
<keyword evidence="1" id="KW-0479">Metal-binding</keyword>
<gene>
    <name evidence="5" type="ORF">GSUB_05655</name>
</gene>
<dbReference type="SUPFAM" id="SSF54862">
    <property type="entry name" value="4Fe-4S ferredoxins"/>
    <property type="match status" value="1"/>
</dbReference>
<dbReference type="PROSITE" id="PS00198">
    <property type="entry name" value="4FE4S_FER_1"/>
    <property type="match status" value="1"/>
</dbReference>
<dbReference type="EMBL" id="CP010311">
    <property type="protein sequence ID" value="AJF06154.1"/>
    <property type="molecule type" value="Genomic_DNA"/>
</dbReference>
<dbReference type="PANTHER" id="PTHR43312:SF1">
    <property type="entry name" value="NADP-DEPENDENT OXIDOREDUCTASE DOMAIN-CONTAINING PROTEIN"/>
    <property type="match status" value="1"/>
</dbReference>
<dbReference type="CDD" id="cd19100">
    <property type="entry name" value="AKR_unchar"/>
    <property type="match status" value="1"/>
</dbReference>
<accession>A0A0B5FNF6</accession>
<feature type="domain" description="4Fe-4S ferredoxin-type" evidence="4">
    <location>
        <begin position="260"/>
        <end position="288"/>
    </location>
</feature>
<evidence type="ECO:0000256" key="1">
    <source>
        <dbReference type="ARBA" id="ARBA00022723"/>
    </source>
</evidence>
<dbReference type="Proteomes" id="UP000035036">
    <property type="component" value="Chromosome"/>
</dbReference>
<dbReference type="SUPFAM" id="SSF51430">
    <property type="entry name" value="NAD(P)-linked oxidoreductase"/>
    <property type="match status" value="1"/>
</dbReference>
<keyword evidence="2" id="KW-0408">Iron</keyword>
<dbReference type="InterPro" id="IPR020471">
    <property type="entry name" value="AKR"/>
</dbReference>
<dbReference type="PROSITE" id="PS51379">
    <property type="entry name" value="4FE4S_FER_2"/>
    <property type="match status" value="2"/>
</dbReference>
<keyword evidence="6" id="KW-1185">Reference proteome</keyword>
<dbReference type="GO" id="GO:0016491">
    <property type="term" value="F:oxidoreductase activity"/>
    <property type="evidence" value="ECO:0007669"/>
    <property type="project" value="InterPro"/>
</dbReference>
<dbReference type="Pfam" id="PF00248">
    <property type="entry name" value="Aldo_ket_red"/>
    <property type="match status" value="1"/>
</dbReference>
<dbReference type="OrthoDB" id="9773828at2"/>
<dbReference type="InterPro" id="IPR053135">
    <property type="entry name" value="AKR2_Oxidoreductase"/>
</dbReference>
<dbReference type="InterPro" id="IPR017900">
    <property type="entry name" value="4Fe4S_Fe_S_CS"/>
</dbReference>
<evidence type="ECO:0000313" key="5">
    <source>
        <dbReference type="EMBL" id="AJF06154.1"/>
    </source>
</evidence>
<evidence type="ECO:0000256" key="2">
    <source>
        <dbReference type="ARBA" id="ARBA00023004"/>
    </source>
</evidence>
<sequence length="316" mass="34050">MKQTELGSTGLRVTPLVFGSLPLGPLQADLDPREGGRLIRHALDCGINMVDTAELYGTYAHIREGLAGLSNLPVLASKTHATTAEDARQHVENALRGIGVERLDIVHIHGARLSDPFNERAEVLEELQRMRAEGLIGHIGLSTHYICAVRAAADHPEIEVIHPLINRGGMGILDGSAEEMAAAISYAAARGKGIYAMKALAGGNLISSARTSLGYVRRLDGVHAVAVGMLAREEIEANIALFDQRAEDETLWRALESRRRHLKIMANFCKGCGACVDACTNDALRLVDGKAEIIEENCILCGYCAAACPEFIIRVV</sequence>
<proteinExistence type="predicted"/>
<dbReference type="KEGG" id="gsb:GSUB_05655"/>
<dbReference type="PRINTS" id="PR00069">
    <property type="entry name" value="ALDKETRDTASE"/>
</dbReference>
<dbReference type="HOGENOM" id="CLU_023205_3_1_7"/>
<dbReference type="InterPro" id="IPR036812">
    <property type="entry name" value="NAD(P)_OxRdtase_dom_sf"/>
</dbReference>
<dbReference type="InterPro" id="IPR023210">
    <property type="entry name" value="NADP_OxRdtase_dom"/>
</dbReference>
<feature type="domain" description="4Fe-4S ferredoxin-type" evidence="4">
    <location>
        <begin position="289"/>
        <end position="316"/>
    </location>
</feature>
<evidence type="ECO:0000313" key="6">
    <source>
        <dbReference type="Proteomes" id="UP000035036"/>
    </source>
</evidence>
<dbReference type="GO" id="GO:0046872">
    <property type="term" value="F:metal ion binding"/>
    <property type="evidence" value="ECO:0007669"/>
    <property type="project" value="UniProtKB-KW"/>
</dbReference>
<organism evidence="5 6">
    <name type="scientific">Geoalkalibacter subterraneus</name>
    <dbReference type="NCBI Taxonomy" id="483547"/>
    <lineage>
        <taxon>Bacteria</taxon>
        <taxon>Pseudomonadati</taxon>
        <taxon>Thermodesulfobacteriota</taxon>
        <taxon>Desulfuromonadia</taxon>
        <taxon>Desulfuromonadales</taxon>
        <taxon>Geoalkalibacteraceae</taxon>
        <taxon>Geoalkalibacter</taxon>
    </lineage>
</organism>
<dbReference type="GO" id="GO:0051536">
    <property type="term" value="F:iron-sulfur cluster binding"/>
    <property type="evidence" value="ECO:0007669"/>
    <property type="project" value="UniProtKB-KW"/>
</dbReference>
<dbReference type="PANTHER" id="PTHR43312">
    <property type="entry name" value="D-THREO-ALDOSE 1-DEHYDROGENASE"/>
    <property type="match status" value="1"/>
</dbReference>
<reference evidence="5 6" key="1">
    <citation type="journal article" date="2015" name="Genome Announc.">
        <title>Genomes of Geoalkalibacter ferrihydriticus Z-0531T and Geoalkalibacter subterraneus Red1T, Two Haloalkaliphilic Metal-Reducing Deltaproteobacteria.</title>
        <authorList>
            <person name="Badalamenti J.P."/>
            <person name="Krajmalnik-Brown R."/>
            <person name="Torres C.I."/>
            <person name="Bond D.R."/>
        </authorList>
    </citation>
    <scope>NUCLEOTIDE SEQUENCE [LARGE SCALE GENOMIC DNA]</scope>
    <source>
        <strain evidence="5 6">Red1</strain>
    </source>
</reference>
<protein>
    <submittedName>
        <fullName evidence="5">Aldo/keto reductase</fullName>
    </submittedName>
</protein>
<name>A0A0B5FNF6_9BACT</name>
<dbReference type="RefSeq" id="WP_040199672.1">
    <property type="nucleotide sequence ID" value="NZ_CP010311.1"/>
</dbReference>
<dbReference type="Pfam" id="PF13237">
    <property type="entry name" value="Fer4_10"/>
    <property type="match status" value="1"/>
</dbReference>
<dbReference type="Gene3D" id="3.20.20.100">
    <property type="entry name" value="NADP-dependent oxidoreductase domain"/>
    <property type="match status" value="1"/>
</dbReference>
<dbReference type="AlphaFoldDB" id="A0A0B5FNF6"/>